<dbReference type="EMBL" id="JADNRY010000089">
    <property type="protein sequence ID" value="KAF9066294.1"/>
    <property type="molecule type" value="Genomic_DNA"/>
</dbReference>
<dbReference type="AlphaFoldDB" id="A0A9P5PN64"/>
<accession>A0A9P5PN64</accession>
<gene>
    <name evidence="1" type="ORF">BDP27DRAFT_1330774</name>
</gene>
<comment type="caution">
    <text evidence="1">The sequence shown here is derived from an EMBL/GenBank/DDBJ whole genome shotgun (WGS) entry which is preliminary data.</text>
</comment>
<sequence>MYLELSLSLDSAPGSTVQLFPGTVSTPLPYRAARAVKLSDRSKQSYSSAFNLASSSASASDVVDTNYTGHIIISSYLICLSQLSFHRAAHNHKVSSSPDEYPP</sequence>
<dbReference type="OrthoDB" id="3210731at2759"/>
<organism evidence="1 2">
    <name type="scientific">Rhodocollybia butyracea</name>
    <dbReference type="NCBI Taxonomy" id="206335"/>
    <lineage>
        <taxon>Eukaryota</taxon>
        <taxon>Fungi</taxon>
        <taxon>Dikarya</taxon>
        <taxon>Basidiomycota</taxon>
        <taxon>Agaricomycotina</taxon>
        <taxon>Agaricomycetes</taxon>
        <taxon>Agaricomycetidae</taxon>
        <taxon>Agaricales</taxon>
        <taxon>Marasmiineae</taxon>
        <taxon>Omphalotaceae</taxon>
        <taxon>Rhodocollybia</taxon>
    </lineage>
</organism>
<proteinExistence type="predicted"/>
<protein>
    <submittedName>
        <fullName evidence="1">Uncharacterized protein</fullName>
    </submittedName>
</protein>
<keyword evidence="2" id="KW-1185">Reference proteome</keyword>
<evidence type="ECO:0000313" key="1">
    <source>
        <dbReference type="EMBL" id="KAF9066294.1"/>
    </source>
</evidence>
<evidence type="ECO:0000313" key="2">
    <source>
        <dbReference type="Proteomes" id="UP000772434"/>
    </source>
</evidence>
<reference evidence="1" key="1">
    <citation type="submission" date="2020-11" db="EMBL/GenBank/DDBJ databases">
        <authorList>
            <consortium name="DOE Joint Genome Institute"/>
            <person name="Ahrendt S."/>
            <person name="Riley R."/>
            <person name="Andreopoulos W."/>
            <person name="Labutti K."/>
            <person name="Pangilinan J."/>
            <person name="Ruiz-Duenas F.J."/>
            <person name="Barrasa J.M."/>
            <person name="Sanchez-Garcia M."/>
            <person name="Camarero S."/>
            <person name="Miyauchi S."/>
            <person name="Serrano A."/>
            <person name="Linde D."/>
            <person name="Babiker R."/>
            <person name="Drula E."/>
            <person name="Ayuso-Fernandez I."/>
            <person name="Pacheco R."/>
            <person name="Padilla G."/>
            <person name="Ferreira P."/>
            <person name="Barriuso J."/>
            <person name="Kellner H."/>
            <person name="Castanera R."/>
            <person name="Alfaro M."/>
            <person name="Ramirez L."/>
            <person name="Pisabarro A.G."/>
            <person name="Kuo A."/>
            <person name="Tritt A."/>
            <person name="Lipzen A."/>
            <person name="He G."/>
            <person name="Yan M."/>
            <person name="Ng V."/>
            <person name="Cullen D."/>
            <person name="Martin F."/>
            <person name="Rosso M.-N."/>
            <person name="Henrissat B."/>
            <person name="Hibbett D."/>
            <person name="Martinez A.T."/>
            <person name="Grigoriev I.V."/>
        </authorList>
    </citation>
    <scope>NUCLEOTIDE SEQUENCE</scope>
    <source>
        <strain evidence="1">AH 40177</strain>
    </source>
</reference>
<name>A0A9P5PN64_9AGAR</name>
<dbReference type="Proteomes" id="UP000772434">
    <property type="component" value="Unassembled WGS sequence"/>
</dbReference>